<dbReference type="SMART" id="SM00331">
    <property type="entry name" value="PP2C_SIG"/>
    <property type="match status" value="1"/>
</dbReference>
<feature type="domain" description="PPM-type phosphatase" evidence="1">
    <location>
        <begin position="15"/>
        <end position="251"/>
    </location>
</feature>
<dbReference type="Gene3D" id="3.60.40.10">
    <property type="entry name" value="PPM-type phosphatase domain"/>
    <property type="match status" value="1"/>
</dbReference>
<evidence type="ECO:0000313" key="2">
    <source>
        <dbReference type="EMBL" id="HGY95205.1"/>
    </source>
</evidence>
<name>A0A7V5CUK8_9BACT</name>
<dbReference type="NCBIfam" id="NF033484">
    <property type="entry name" value="Stp1_PP2C_phos"/>
    <property type="match status" value="1"/>
</dbReference>
<dbReference type="AlphaFoldDB" id="A0A7V5CUK8"/>
<sequence>MYGLAAGWKQRVNLRAAACTHRGALRANNEDAFRYSMESRVFAVCDGMGGAAAGEVASRMAADLIVECVAASAKAPRAAMEKAIAEANRKIFACAHRETALLGMGTTLVLVRVEDRVAHLAHIGDSRCYRWRGDVLERLTQDHSLVDEQVRLGQISAEDAVRSPYRNVITRALGTDTTVAADFQELVLETGDVLLLCTDGLTRELSDARMAAELAAHLKAGEGLPEACEALIEAANAAGGRDNITCLLIACAE</sequence>
<accession>A0A7V5CUK8</accession>
<proteinExistence type="predicted"/>
<dbReference type="PANTHER" id="PTHR13832:SF827">
    <property type="entry name" value="PROTEIN PHOSPHATASE 1L"/>
    <property type="match status" value="1"/>
</dbReference>
<dbReference type="SMART" id="SM00332">
    <property type="entry name" value="PP2Cc"/>
    <property type="match status" value="1"/>
</dbReference>
<gene>
    <name evidence="2" type="ORF">ENW50_11060</name>
</gene>
<dbReference type="PANTHER" id="PTHR13832">
    <property type="entry name" value="PROTEIN PHOSPHATASE 2C"/>
    <property type="match status" value="1"/>
</dbReference>
<dbReference type="EMBL" id="DTKL01000069">
    <property type="protein sequence ID" value="HGY95205.1"/>
    <property type="molecule type" value="Genomic_DNA"/>
</dbReference>
<protein>
    <submittedName>
        <fullName evidence="2">Stp1/IreP family PP2C-type Ser/Thr phosphatase</fullName>
    </submittedName>
</protein>
<dbReference type="InterPro" id="IPR001932">
    <property type="entry name" value="PPM-type_phosphatase-like_dom"/>
</dbReference>
<reference evidence="2" key="1">
    <citation type="journal article" date="2020" name="mSystems">
        <title>Genome- and Community-Level Interaction Insights into Carbon Utilization and Element Cycling Functions of Hydrothermarchaeota in Hydrothermal Sediment.</title>
        <authorList>
            <person name="Zhou Z."/>
            <person name="Liu Y."/>
            <person name="Xu W."/>
            <person name="Pan J."/>
            <person name="Luo Z.H."/>
            <person name="Li M."/>
        </authorList>
    </citation>
    <scope>NUCLEOTIDE SEQUENCE [LARGE SCALE GENOMIC DNA]</scope>
    <source>
        <strain evidence="2">SpSt-855</strain>
    </source>
</reference>
<dbReference type="InterPro" id="IPR015655">
    <property type="entry name" value="PP2C"/>
</dbReference>
<dbReference type="GO" id="GO:0004722">
    <property type="term" value="F:protein serine/threonine phosphatase activity"/>
    <property type="evidence" value="ECO:0007669"/>
    <property type="project" value="InterPro"/>
</dbReference>
<dbReference type="InterPro" id="IPR036457">
    <property type="entry name" value="PPM-type-like_dom_sf"/>
</dbReference>
<dbReference type="CDD" id="cd00143">
    <property type="entry name" value="PP2Cc"/>
    <property type="match status" value="1"/>
</dbReference>
<evidence type="ECO:0000259" key="1">
    <source>
        <dbReference type="PROSITE" id="PS51746"/>
    </source>
</evidence>
<comment type="caution">
    <text evidence="2">The sequence shown here is derived from an EMBL/GenBank/DDBJ whole genome shotgun (WGS) entry which is preliminary data.</text>
</comment>
<dbReference type="Pfam" id="PF13672">
    <property type="entry name" value="PP2C_2"/>
    <property type="match status" value="1"/>
</dbReference>
<dbReference type="PROSITE" id="PS51746">
    <property type="entry name" value="PPM_2"/>
    <property type="match status" value="1"/>
</dbReference>
<dbReference type="SUPFAM" id="SSF81606">
    <property type="entry name" value="PP2C-like"/>
    <property type="match status" value="1"/>
</dbReference>
<organism evidence="2">
    <name type="scientific">Acidobacterium capsulatum</name>
    <dbReference type="NCBI Taxonomy" id="33075"/>
    <lineage>
        <taxon>Bacteria</taxon>
        <taxon>Pseudomonadati</taxon>
        <taxon>Acidobacteriota</taxon>
        <taxon>Terriglobia</taxon>
        <taxon>Terriglobales</taxon>
        <taxon>Acidobacteriaceae</taxon>
        <taxon>Acidobacterium</taxon>
    </lineage>
</organism>